<dbReference type="PANTHER" id="PTHR31902">
    <property type="entry name" value="ACTIN PATCHES DISTAL PROTEIN 1"/>
    <property type="match status" value="1"/>
</dbReference>
<evidence type="ECO:0000313" key="1">
    <source>
        <dbReference type="EMBL" id="KAG1326706.1"/>
    </source>
</evidence>
<dbReference type="PANTHER" id="PTHR31902:SF14">
    <property type="entry name" value="ACTIN PATCHES DISTAL PROTEIN 1"/>
    <property type="match status" value="1"/>
</dbReference>
<dbReference type="InterPro" id="IPR009737">
    <property type="entry name" value="Aim32/Apd1-like"/>
</dbReference>
<accession>A0A8K0HU47</accession>
<protein>
    <submittedName>
        <fullName evidence="1">Uncharacterized protein</fullName>
    </submittedName>
</protein>
<reference evidence="1" key="1">
    <citation type="journal article" date="2017" name="Gigascience">
        <title>The genome draft of coconut (Cocos nucifera).</title>
        <authorList>
            <person name="Xiao Y."/>
            <person name="Xu P."/>
            <person name="Fan H."/>
            <person name="Baudouin L."/>
            <person name="Xia W."/>
            <person name="Bocs S."/>
            <person name="Xu J."/>
            <person name="Li Q."/>
            <person name="Guo A."/>
            <person name="Zhou L."/>
            <person name="Li J."/>
            <person name="Wu Y."/>
            <person name="Ma Z."/>
            <person name="Armero A."/>
            <person name="Issali A.E."/>
            <person name="Liu N."/>
            <person name="Peng M."/>
            <person name="Yang Y."/>
        </authorList>
    </citation>
    <scope>NUCLEOTIDE SEQUENCE</scope>
    <source>
        <tissue evidence="1">Spear leaf of Hainan Tall coconut</tissue>
    </source>
</reference>
<dbReference type="Gene3D" id="3.40.30.10">
    <property type="entry name" value="Glutaredoxin"/>
    <property type="match status" value="1"/>
</dbReference>
<proteinExistence type="predicted"/>
<dbReference type="OrthoDB" id="10253744at2759"/>
<dbReference type="Proteomes" id="UP000797356">
    <property type="component" value="Chromosome 1"/>
</dbReference>
<sequence length="229" mass="24784">MASPARSSPVAFSGGAASTGDDSYLVLDPNSQTGSAAGSFQGEGLLAGTAGGALAADGGSGGEVEFGFQRPEFGRQALVGTVQIYDRHVFLCYKSPDVWPSHVEAAESDRLPRLLFAALKARKGEMKKRDRIVCDKDGSCDTKIQTNVVCRKLNDLNDEIGRHCANVLNWMKTRLTICEGEDGTDSSNGDVLIFPDMIRYRYGYVSPDDVPTLLEQHIGKGKIVDHLWR</sequence>
<name>A0A8K0HU47_COCNU</name>
<keyword evidence="2" id="KW-1185">Reference proteome</keyword>
<organism evidence="1 2">
    <name type="scientific">Cocos nucifera</name>
    <name type="common">Coconut palm</name>
    <dbReference type="NCBI Taxonomy" id="13894"/>
    <lineage>
        <taxon>Eukaryota</taxon>
        <taxon>Viridiplantae</taxon>
        <taxon>Streptophyta</taxon>
        <taxon>Embryophyta</taxon>
        <taxon>Tracheophyta</taxon>
        <taxon>Spermatophyta</taxon>
        <taxon>Magnoliopsida</taxon>
        <taxon>Liliopsida</taxon>
        <taxon>Arecaceae</taxon>
        <taxon>Arecoideae</taxon>
        <taxon>Cocoseae</taxon>
        <taxon>Attaleinae</taxon>
        <taxon>Cocos</taxon>
    </lineage>
</organism>
<reference evidence="1" key="2">
    <citation type="submission" date="2019-07" db="EMBL/GenBank/DDBJ databases">
        <authorList>
            <person name="Yang Y."/>
            <person name="Bocs S."/>
            <person name="Baudouin L."/>
        </authorList>
    </citation>
    <scope>NUCLEOTIDE SEQUENCE</scope>
    <source>
        <tissue evidence="1">Spear leaf of Hainan Tall coconut</tissue>
    </source>
</reference>
<evidence type="ECO:0000313" key="2">
    <source>
        <dbReference type="Proteomes" id="UP000797356"/>
    </source>
</evidence>
<comment type="caution">
    <text evidence="1">The sequence shown here is derived from an EMBL/GenBank/DDBJ whole genome shotgun (WGS) entry which is preliminary data.</text>
</comment>
<gene>
    <name evidence="1" type="ORF">COCNU_01G006400</name>
</gene>
<dbReference type="AlphaFoldDB" id="A0A8K0HU47"/>
<dbReference type="EMBL" id="CM017872">
    <property type="protein sequence ID" value="KAG1326706.1"/>
    <property type="molecule type" value="Genomic_DNA"/>
</dbReference>